<keyword evidence="5" id="KW-0223">Dioxygenase</keyword>
<dbReference type="PANTHER" id="PTHR31212">
    <property type="entry name" value="ALPHA-KETOGLUTARATE-DEPENDENT DIOXYGENASE ALKB HOMOLOG 3"/>
    <property type="match status" value="1"/>
</dbReference>
<evidence type="ECO:0000256" key="3">
    <source>
        <dbReference type="ARBA" id="ARBA00022763"/>
    </source>
</evidence>
<keyword evidence="6" id="KW-0560">Oxidoreductase</keyword>
<dbReference type="GO" id="GO:0032451">
    <property type="term" value="F:demethylase activity"/>
    <property type="evidence" value="ECO:0007669"/>
    <property type="project" value="UniProtKB-ARBA"/>
</dbReference>
<evidence type="ECO:0000313" key="10">
    <source>
        <dbReference type="EMBL" id="KGA21716.1"/>
    </source>
</evidence>
<keyword evidence="7" id="KW-0408">Iron</keyword>
<dbReference type="GO" id="GO:0016787">
    <property type="term" value="F:hydrolase activity"/>
    <property type="evidence" value="ECO:0007669"/>
    <property type="project" value="UniProtKB-ARBA"/>
</dbReference>
<evidence type="ECO:0000256" key="6">
    <source>
        <dbReference type="ARBA" id="ARBA00023002"/>
    </source>
</evidence>
<dbReference type="GO" id="GO:0051213">
    <property type="term" value="F:dioxygenase activity"/>
    <property type="evidence" value="ECO:0007669"/>
    <property type="project" value="UniProtKB-KW"/>
</dbReference>
<dbReference type="FunFam" id="2.60.120.590:FF:000004">
    <property type="entry name" value="DNA oxidative demethylase ALKBH2"/>
    <property type="match status" value="1"/>
</dbReference>
<reference evidence="10" key="1">
    <citation type="submission" date="2014-06" db="EMBL/GenBank/DDBJ databases">
        <title>Key roles for freshwater Actinobacteria revealed by deep metagenomic sequencing.</title>
        <authorList>
            <person name="Ghai R."/>
            <person name="Mizuno C.M."/>
            <person name="Picazo A."/>
            <person name="Camacho A."/>
            <person name="Rodriguez-Valera F."/>
        </authorList>
    </citation>
    <scope>NUCLEOTIDE SEQUENCE</scope>
</reference>
<dbReference type="AlphaFoldDB" id="A0A094R3X0"/>
<dbReference type="InterPro" id="IPR005123">
    <property type="entry name" value="Oxoglu/Fe-dep_dioxygenase_dom"/>
</dbReference>
<evidence type="ECO:0000256" key="5">
    <source>
        <dbReference type="ARBA" id="ARBA00022964"/>
    </source>
</evidence>
<keyword evidence="4" id="KW-0460">Magnesium</keyword>
<comment type="cofactor">
    <cofactor evidence="1">
        <name>Fe(2+)</name>
        <dbReference type="ChEBI" id="CHEBI:29033"/>
    </cofactor>
</comment>
<dbReference type="SUPFAM" id="SSF51197">
    <property type="entry name" value="Clavaminate synthase-like"/>
    <property type="match status" value="1"/>
</dbReference>
<keyword evidence="2" id="KW-0479">Metal-binding</keyword>
<sequence>MPSSSLFPISGELLPGDGSAVLFPDFLCESDADNYFSGLHNNTPWEQNFIRLFGKEISEPRLSTWHAEADLAYTYSGVPRTPHPWKEPLSSLRTACEAHTGQSFNGALLNLYRTGQDAMGWHSDDEAVNGPNPVIASISLGAERRFDFRHKQSREMISVVLPHGSLLVMSGACQTFWLHRIAKTTRQTEPRINVTFRTLWR</sequence>
<accession>A0A094R3X0</accession>
<evidence type="ECO:0000256" key="2">
    <source>
        <dbReference type="ARBA" id="ARBA00022723"/>
    </source>
</evidence>
<gene>
    <name evidence="10" type="ORF">GM51_0770</name>
</gene>
<dbReference type="InterPro" id="IPR037151">
    <property type="entry name" value="AlkB-like_sf"/>
</dbReference>
<evidence type="ECO:0000256" key="4">
    <source>
        <dbReference type="ARBA" id="ARBA00022842"/>
    </source>
</evidence>
<keyword evidence="3" id="KW-0227">DNA damage</keyword>
<evidence type="ECO:0000256" key="8">
    <source>
        <dbReference type="ARBA" id="ARBA00023204"/>
    </source>
</evidence>
<proteinExistence type="predicted"/>
<dbReference type="Pfam" id="PF13532">
    <property type="entry name" value="2OG-FeII_Oxy_2"/>
    <property type="match status" value="1"/>
</dbReference>
<protein>
    <recommendedName>
        <fullName evidence="9">Fe2OG dioxygenase domain-containing protein</fullName>
    </recommendedName>
</protein>
<evidence type="ECO:0000256" key="7">
    <source>
        <dbReference type="ARBA" id="ARBA00023004"/>
    </source>
</evidence>
<dbReference type="InterPro" id="IPR032854">
    <property type="entry name" value="ALKBH3"/>
</dbReference>
<evidence type="ECO:0000259" key="9">
    <source>
        <dbReference type="PROSITE" id="PS51471"/>
    </source>
</evidence>
<comment type="caution">
    <text evidence="10">The sequence shown here is derived from an EMBL/GenBank/DDBJ whole genome shotgun (WGS) entry which is preliminary data.</text>
</comment>
<keyword evidence="8" id="KW-0234">DNA repair</keyword>
<feature type="domain" description="Fe2OG dioxygenase" evidence="9">
    <location>
        <begin position="103"/>
        <end position="200"/>
    </location>
</feature>
<dbReference type="GO" id="GO:0140097">
    <property type="term" value="F:catalytic activity, acting on DNA"/>
    <property type="evidence" value="ECO:0007669"/>
    <property type="project" value="UniProtKB-ARBA"/>
</dbReference>
<dbReference type="InterPro" id="IPR027450">
    <property type="entry name" value="AlkB-like"/>
</dbReference>
<dbReference type="PROSITE" id="PS51471">
    <property type="entry name" value="FE2OG_OXY"/>
    <property type="match status" value="1"/>
</dbReference>
<dbReference type="GO" id="GO:0006307">
    <property type="term" value="P:DNA alkylation repair"/>
    <property type="evidence" value="ECO:0007669"/>
    <property type="project" value="InterPro"/>
</dbReference>
<evidence type="ECO:0000256" key="1">
    <source>
        <dbReference type="ARBA" id="ARBA00001954"/>
    </source>
</evidence>
<dbReference type="Gene3D" id="2.60.120.590">
    <property type="entry name" value="Alpha-ketoglutarate-dependent dioxygenase AlkB-like"/>
    <property type="match status" value="1"/>
</dbReference>
<name>A0A094R3X0_9ZZZZ</name>
<organism evidence="10">
    <name type="scientific">freshwater metagenome</name>
    <dbReference type="NCBI Taxonomy" id="449393"/>
    <lineage>
        <taxon>unclassified sequences</taxon>
        <taxon>metagenomes</taxon>
        <taxon>ecological metagenomes</taxon>
    </lineage>
</organism>
<dbReference type="GO" id="GO:0046872">
    <property type="term" value="F:metal ion binding"/>
    <property type="evidence" value="ECO:0007669"/>
    <property type="project" value="UniProtKB-KW"/>
</dbReference>
<dbReference type="GO" id="GO:0016705">
    <property type="term" value="F:oxidoreductase activity, acting on paired donors, with incorporation or reduction of molecular oxygen"/>
    <property type="evidence" value="ECO:0007669"/>
    <property type="project" value="UniProtKB-ARBA"/>
</dbReference>
<dbReference type="EMBL" id="JNSL01000002">
    <property type="protein sequence ID" value="KGA21716.1"/>
    <property type="molecule type" value="Genomic_DNA"/>
</dbReference>
<dbReference type="PANTHER" id="PTHR31212:SF4">
    <property type="entry name" value="ALPHA-KETOGLUTARATE-DEPENDENT DIOXYGENASE ALKB HOMOLOG 3"/>
    <property type="match status" value="1"/>
</dbReference>